<reference evidence="2 3" key="1">
    <citation type="submission" date="2021-03" db="EMBL/GenBank/DDBJ databases">
        <title>Sequencing the genomes of 1000 actinobacteria strains.</title>
        <authorList>
            <person name="Klenk H.-P."/>
        </authorList>
    </citation>
    <scope>NUCLEOTIDE SEQUENCE [LARGE SCALE GENOMIC DNA]</scope>
    <source>
        <strain evidence="2 3">DSM 41480</strain>
    </source>
</reference>
<evidence type="ECO:0000313" key="2">
    <source>
        <dbReference type="EMBL" id="MBP2406495.1"/>
    </source>
</evidence>
<dbReference type="EMBL" id="JAGIOH010000001">
    <property type="protein sequence ID" value="MBP2406495.1"/>
    <property type="molecule type" value="Genomic_DNA"/>
</dbReference>
<organism evidence="2 3">
    <name type="scientific">Streptomyces syringium</name>
    <dbReference type="NCBI Taxonomy" id="76729"/>
    <lineage>
        <taxon>Bacteria</taxon>
        <taxon>Bacillati</taxon>
        <taxon>Actinomycetota</taxon>
        <taxon>Actinomycetes</taxon>
        <taxon>Kitasatosporales</taxon>
        <taxon>Streptomycetaceae</taxon>
        <taxon>Streptomyces</taxon>
    </lineage>
</organism>
<accession>A0ABS4YCF8</accession>
<sequence>MLAVALLLPPLLLCGVLALGRYEERLLRGPVPPPHAPAGRHLRAVPDLLSPEPPAAPEETPTDRRTGAGRGRHAA</sequence>
<gene>
    <name evidence="2" type="ORF">JO379_005964</name>
</gene>
<name>A0ABS4YCF8_9ACTN</name>
<evidence type="ECO:0000256" key="1">
    <source>
        <dbReference type="SAM" id="MobiDB-lite"/>
    </source>
</evidence>
<dbReference type="Proteomes" id="UP001519291">
    <property type="component" value="Unassembled WGS sequence"/>
</dbReference>
<proteinExistence type="predicted"/>
<dbReference type="GeneID" id="91572809"/>
<protein>
    <submittedName>
        <fullName evidence="2">Uncharacterized protein</fullName>
    </submittedName>
</protein>
<evidence type="ECO:0000313" key="3">
    <source>
        <dbReference type="Proteomes" id="UP001519291"/>
    </source>
</evidence>
<dbReference type="RefSeq" id="WP_130881058.1">
    <property type="nucleotide sequence ID" value="NZ_JAGIOH010000001.1"/>
</dbReference>
<comment type="caution">
    <text evidence="2">The sequence shown here is derived from an EMBL/GenBank/DDBJ whole genome shotgun (WGS) entry which is preliminary data.</text>
</comment>
<feature type="region of interest" description="Disordered" evidence="1">
    <location>
        <begin position="32"/>
        <end position="75"/>
    </location>
</feature>
<keyword evidence="3" id="KW-1185">Reference proteome</keyword>